<dbReference type="RefSeq" id="WP_018746298.1">
    <property type="nucleotide sequence ID" value="NZ_BSOZ01000001.1"/>
</dbReference>
<keyword evidence="4" id="KW-1185">Reference proteome</keyword>
<dbReference type="SMART" id="SM00014">
    <property type="entry name" value="acidPPc"/>
    <property type="match status" value="1"/>
</dbReference>
<reference evidence="4" key="1">
    <citation type="journal article" date="2019" name="Int. J. Syst. Evol. Microbiol.">
        <title>The Global Catalogue of Microorganisms (GCM) 10K type strain sequencing project: providing services to taxonomists for standard genome sequencing and annotation.</title>
        <authorList>
            <consortium name="The Broad Institute Genomics Platform"/>
            <consortium name="The Broad Institute Genome Sequencing Center for Infectious Disease"/>
            <person name="Wu L."/>
            <person name="Ma J."/>
        </authorList>
    </citation>
    <scope>NUCLEOTIDE SEQUENCE [LARGE SCALE GENOMIC DNA]</scope>
    <source>
        <strain evidence="4">NBRC 104970</strain>
    </source>
</reference>
<dbReference type="Gene3D" id="1.20.144.10">
    <property type="entry name" value="Phosphatidic acid phosphatase type 2/haloperoxidase"/>
    <property type="match status" value="1"/>
</dbReference>
<dbReference type="EMBL" id="BSOZ01000001">
    <property type="protein sequence ID" value="GLS02969.1"/>
    <property type="molecule type" value="Genomic_DNA"/>
</dbReference>
<feature type="transmembrane region" description="Helical" evidence="1">
    <location>
        <begin position="12"/>
        <end position="28"/>
    </location>
</feature>
<evidence type="ECO:0000259" key="2">
    <source>
        <dbReference type="SMART" id="SM00014"/>
    </source>
</evidence>
<evidence type="ECO:0000313" key="3">
    <source>
        <dbReference type="EMBL" id="GLS02969.1"/>
    </source>
</evidence>
<keyword evidence="1" id="KW-1133">Transmembrane helix</keyword>
<dbReference type="Proteomes" id="UP001156836">
    <property type="component" value="Unassembled WGS sequence"/>
</dbReference>
<name>A0ABQ6BMT7_9NEIS</name>
<evidence type="ECO:0000313" key="4">
    <source>
        <dbReference type="Proteomes" id="UP001156836"/>
    </source>
</evidence>
<dbReference type="PANTHER" id="PTHR14969:SF13">
    <property type="entry name" value="AT30094P"/>
    <property type="match status" value="1"/>
</dbReference>
<keyword evidence="1" id="KW-0812">Transmembrane</keyword>
<accession>A0ABQ6BMT7</accession>
<feature type="transmembrane region" description="Helical" evidence="1">
    <location>
        <begin position="154"/>
        <end position="175"/>
    </location>
</feature>
<dbReference type="PANTHER" id="PTHR14969">
    <property type="entry name" value="SPHINGOSINE-1-PHOSPHATE PHOSPHOHYDROLASE"/>
    <property type="match status" value="1"/>
</dbReference>
<feature type="transmembrane region" description="Helical" evidence="1">
    <location>
        <begin position="86"/>
        <end position="107"/>
    </location>
</feature>
<comment type="caution">
    <text evidence="3">The sequence shown here is derived from an EMBL/GenBank/DDBJ whole genome shotgun (WGS) entry which is preliminary data.</text>
</comment>
<feature type="transmembrane region" description="Helical" evidence="1">
    <location>
        <begin position="57"/>
        <end position="79"/>
    </location>
</feature>
<feature type="transmembrane region" description="Helical" evidence="1">
    <location>
        <begin position="181"/>
        <end position="198"/>
    </location>
</feature>
<proteinExistence type="predicted"/>
<protein>
    <submittedName>
        <fullName evidence="3">Lipid phosphate phosphatase YodM</fullName>
    </submittedName>
</protein>
<keyword evidence="1" id="KW-0472">Membrane</keyword>
<gene>
    <name evidence="3" type="primary">yodM</name>
    <name evidence="3" type="ORF">GCM10007860_01120</name>
</gene>
<evidence type="ECO:0000256" key="1">
    <source>
        <dbReference type="SAM" id="Phobius"/>
    </source>
</evidence>
<dbReference type="SUPFAM" id="SSF48317">
    <property type="entry name" value="Acid phosphatase/Vanadium-dependent haloperoxidase"/>
    <property type="match status" value="1"/>
</dbReference>
<feature type="domain" description="Phosphatidic acid phosphatase type 2/haloperoxidase" evidence="2">
    <location>
        <begin position="89"/>
        <end position="196"/>
    </location>
</feature>
<organism evidence="3 4">
    <name type="scientific">Chitiniphilus shinanonensis</name>
    <dbReference type="NCBI Taxonomy" id="553088"/>
    <lineage>
        <taxon>Bacteria</taxon>
        <taxon>Pseudomonadati</taxon>
        <taxon>Pseudomonadota</taxon>
        <taxon>Betaproteobacteria</taxon>
        <taxon>Neisseriales</taxon>
        <taxon>Chitinibacteraceae</taxon>
        <taxon>Chitiniphilus</taxon>
    </lineage>
</organism>
<dbReference type="InterPro" id="IPR036938">
    <property type="entry name" value="PAP2/HPO_sf"/>
</dbReference>
<dbReference type="InterPro" id="IPR000326">
    <property type="entry name" value="PAP2/HPO"/>
</dbReference>
<sequence length="204" mass="21494">MGARVRLDRHGWLALGGVLGFLVLWAALRTPAIAGLDDWVAASLYDLGPRWVLAAKWIAHAGSFAGSLAIAVVLGGALYRLGRIAFPGLPLFVLLVWGTNSVLKLLVDRQRPDVAFLMTVHGSSFPSGHAMAAAALGGAGAWLLCRCWPATRALWIALGTAWMLGGGLARVVLGVHHFSDIMAGYAAAAVLVAAYLHLAPRLSR</sequence>
<dbReference type="Pfam" id="PF01569">
    <property type="entry name" value="PAP2"/>
    <property type="match status" value="1"/>
</dbReference>
<feature type="transmembrane region" description="Helical" evidence="1">
    <location>
        <begin position="127"/>
        <end position="145"/>
    </location>
</feature>